<dbReference type="Proteomes" id="UP000254879">
    <property type="component" value="Unassembled WGS sequence"/>
</dbReference>
<organism evidence="1 2">
    <name type="scientific">Listeria grayi</name>
    <name type="common">Listeria murrayi</name>
    <dbReference type="NCBI Taxonomy" id="1641"/>
    <lineage>
        <taxon>Bacteria</taxon>
        <taxon>Bacillati</taxon>
        <taxon>Bacillota</taxon>
        <taxon>Bacilli</taxon>
        <taxon>Bacillales</taxon>
        <taxon>Listeriaceae</taxon>
        <taxon>Listeria</taxon>
    </lineage>
</organism>
<accession>A0A378MEI2</accession>
<dbReference type="AlphaFoldDB" id="A0A378MEI2"/>
<protein>
    <submittedName>
        <fullName evidence="1">Uncharacterized protein</fullName>
    </submittedName>
</protein>
<evidence type="ECO:0000313" key="2">
    <source>
        <dbReference type="Proteomes" id="UP000254879"/>
    </source>
</evidence>
<evidence type="ECO:0000313" key="1">
    <source>
        <dbReference type="EMBL" id="STY44224.1"/>
    </source>
</evidence>
<reference evidence="1 2" key="1">
    <citation type="submission" date="2018-06" db="EMBL/GenBank/DDBJ databases">
        <authorList>
            <consortium name="Pathogen Informatics"/>
            <person name="Doyle S."/>
        </authorList>
    </citation>
    <scope>NUCLEOTIDE SEQUENCE [LARGE SCALE GENOMIC DNA]</scope>
    <source>
        <strain evidence="2">NCTC 10815</strain>
    </source>
</reference>
<name>A0A378MEI2_LISGR</name>
<gene>
    <name evidence="1" type="ORF">NCTC10815_01544</name>
</gene>
<dbReference type="EMBL" id="UGPG01000001">
    <property type="protein sequence ID" value="STY44224.1"/>
    <property type="molecule type" value="Genomic_DNA"/>
</dbReference>
<sequence length="33" mass="3931">MSIRKDDRGRYIIDVSAGFDNLTGKRLKRYEKE</sequence>
<proteinExistence type="predicted"/>